<gene>
    <name evidence="2" type="ORF">IWW39_004086</name>
</gene>
<protein>
    <submittedName>
        <fullName evidence="2">Uncharacterized protein</fullName>
    </submittedName>
</protein>
<dbReference type="EMBL" id="JANBTX010000137">
    <property type="protein sequence ID" value="KAJ2685736.1"/>
    <property type="molecule type" value="Genomic_DNA"/>
</dbReference>
<keyword evidence="3" id="KW-1185">Reference proteome</keyword>
<sequence>MARNLTKAWLHEIVGDSSTVLNTEIKDGGRVQVFRLVANPYVSCEISDGEDFMAAAFTKKAASAFELKHDRNLSSSNGSLIQIKSFSLRFHLPHPPSTLPFCPNPDNGMCPKTQCASGHPQFWILISGFAYIGGDGNSVFGAPSNVNLRSAVSFKLARLLDAGKAVSEPGSTKRVAATAAESLENVGPRKKASKRPKSGKPKAGTDELPRAAVPKSSRRSSGRVVLLPALGDVPFVDDMRSVWECESMWSFLAIQQGAFPLMPIHGMPDARPVSGRQQQTSPNAPEQQQQPSLSAITHVSESTARSSTSQPPQPLASSEENLNGLLLPAGHQATPASDLMDIMYGDAYGADRDLTDTDESIYGEYETANIIFGPTQHWDQPANFSLMFSRLNP</sequence>
<feature type="region of interest" description="Disordered" evidence="1">
    <location>
        <begin position="170"/>
        <end position="221"/>
    </location>
</feature>
<organism evidence="2 3">
    <name type="scientific">Coemansia spiralis</name>
    <dbReference type="NCBI Taxonomy" id="417178"/>
    <lineage>
        <taxon>Eukaryota</taxon>
        <taxon>Fungi</taxon>
        <taxon>Fungi incertae sedis</taxon>
        <taxon>Zoopagomycota</taxon>
        <taxon>Kickxellomycotina</taxon>
        <taxon>Kickxellomycetes</taxon>
        <taxon>Kickxellales</taxon>
        <taxon>Kickxellaceae</taxon>
        <taxon>Coemansia</taxon>
    </lineage>
</organism>
<accession>A0A9W8GJT7</accession>
<feature type="compositionally biased region" description="Basic residues" evidence="1">
    <location>
        <begin position="188"/>
        <end position="200"/>
    </location>
</feature>
<evidence type="ECO:0000256" key="1">
    <source>
        <dbReference type="SAM" id="MobiDB-lite"/>
    </source>
</evidence>
<dbReference type="OrthoDB" id="5537541at2759"/>
<feature type="compositionally biased region" description="Polar residues" evidence="1">
    <location>
        <begin position="275"/>
        <end position="319"/>
    </location>
</feature>
<dbReference type="Proteomes" id="UP001151516">
    <property type="component" value="Unassembled WGS sequence"/>
</dbReference>
<name>A0A9W8GJT7_9FUNG</name>
<comment type="caution">
    <text evidence="2">The sequence shown here is derived from an EMBL/GenBank/DDBJ whole genome shotgun (WGS) entry which is preliminary data.</text>
</comment>
<evidence type="ECO:0000313" key="2">
    <source>
        <dbReference type="EMBL" id="KAJ2685736.1"/>
    </source>
</evidence>
<feature type="region of interest" description="Disordered" evidence="1">
    <location>
        <begin position="263"/>
        <end position="319"/>
    </location>
</feature>
<proteinExistence type="predicted"/>
<reference evidence="2" key="1">
    <citation type="submission" date="2022-07" db="EMBL/GenBank/DDBJ databases">
        <title>Phylogenomic reconstructions and comparative analyses of Kickxellomycotina fungi.</title>
        <authorList>
            <person name="Reynolds N.K."/>
            <person name="Stajich J.E."/>
            <person name="Barry K."/>
            <person name="Grigoriev I.V."/>
            <person name="Crous P."/>
            <person name="Smith M.E."/>
        </authorList>
    </citation>
    <scope>NUCLEOTIDE SEQUENCE</scope>
    <source>
        <strain evidence="2">CBS 109367</strain>
    </source>
</reference>
<evidence type="ECO:0000313" key="3">
    <source>
        <dbReference type="Proteomes" id="UP001151516"/>
    </source>
</evidence>
<dbReference type="AlphaFoldDB" id="A0A9W8GJT7"/>